<feature type="region of interest" description="Disordered" evidence="1">
    <location>
        <begin position="1"/>
        <end position="34"/>
    </location>
</feature>
<feature type="compositionally biased region" description="Basic residues" evidence="1">
    <location>
        <begin position="199"/>
        <end position="228"/>
    </location>
</feature>
<feature type="region of interest" description="Disordered" evidence="1">
    <location>
        <begin position="187"/>
        <end position="276"/>
    </location>
</feature>
<feature type="region of interest" description="Disordered" evidence="1">
    <location>
        <begin position="63"/>
        <end position="171"/>
    </location>
</feature>
<dbReference type="AlphaFoldDB" id="A0A6J4H3L5"/>
<gene>
    <name evidence="2" type="ORF">AVDCRST_MAG04-292</name>
</gene>
<protein>
    <submittedName>
        <fullName evidence="2">Phosphate ABC transporter, periplasmic phosphate-binding protein PstS</fullName>
    </submittedName>
</protein>
<evidence type="ECO:0000256" key="1">
    <source>
        <dbReference type="SAM" id="MobiDB-lite"/>
    </source>
</evidence>
<feature type="compositionally biased region" description="Basic and acidic residues" evidence="1">
    <location>
        <begin position="99"/>
        <end position="113"/>
    </location>
</feature>
<dbReference type="EMBL" id="CADCTL010000017">
    <property type="protein sequence ID" value="CAA9213990.1"/>
    <property type="molecule type" value="Genomic_DNA"/>
</dbReference>
<feature type="non-terminal residue" evidence="2">
    <location>
        <position position="1"/>
    </location>
</feature>
<feature type="compositionally biased region" description="Basic and acidic residues" evidence="1">
    <location>
        <begin position="145"/>
        <end position="155"/>
    </location>
</feature>
<proteinExistence type="predicted"/>
<name>A0A6J4H3L5_9PROT</name>
<organism evidence="2">
    <name type="scientific">uncultured Acetobacteraceae bacterium</name>
    <dbReference type="NCBI Taxonomy" id="169975"/>
    <lineage>
        <taxon>Bacteria</taxon>
        <taxon>Pseudomonadati</taxon>
        <taxon>Pseudomonadota</taxon>
        <taxon>Alphaproteobacteria</taxon>
        <taxon>Acetobacterales</taxon>
        <taxon>Acetobacteraceae</taxon>
        <taxon>environmental samples</taxon>
    </lineage>
</organism>
<feature type="compositionally biased region" description="Basic residues" evidence="1">
    <location>
        <begin position="20"/>
        <end position="34"/>
    </location>
</feature>
<feature type="non-terminal residue" evidence="2">
    <location>
        <position position="352"/>
    </location>
</feature>
<evidence type="ECO:0000313" key="2">
    <source>
        <dbReference type="EMBL" id="CAA9213990.1"/>
    </source>
</evidence>
<reference evidence="2" key="1">
    <citation type="submission" date="2020-02" db="EMBL/GenBank/DDBJ databases">
        <authorList>
            <person name="Meier V. D."/>
        </authorList>
    </citation>
    <scope>NUCLEOTIDE SEQUENCE</scope>
    <source>
        <strain evidence="2">AVDCRST_MAG04</strain>
    </source>
</reference>
<accession>A0A6J4H3L5</accession>
<sequence>ATTHLLAGRFGGHGGPLARAPHRVRPTSADHRRRRQLPAAGLRTLGPGGARGRGRPVELPVHRLRRRHQPDHQPHGGFRRVRRAPLRGPVAARELVAVPHRDGLGGADREPARRAGQSAPSHARGSGGTVQRPHRPLERPQGGRAEPRGAPAERPRRARLPRRRVRHDLRVHHLPVPRVRRLEERARRRDLRAVAGRPGRPRQRGRGQHRPQHAGRHRLHRERLRHRQPPGDDAASQQVGRLREARHAGLHGGGQHRGLEHAELRRRPRGPERRGRVADRLAHLHPAADQSGGGQGGGQPQHDEVLRLGVQERRGCRAAARIHPPARSGPHRCPRRLERRQGARRPAGVERL</sequence>
<feature type="compositionally biased region" description="Basic residues" evidence="1">
    <location>
        <begin position="156"/>
        <end position="171"/>
    </location>
</feature>
<feature type="region of interest" description="Disordered" evidence="1">
    <location>
        <begin position="316"/>
        <end position="352"/>
    </location>
</feature>
<feature type="compositionally biased region" description="Basic and acidic residues" evidence="1">
    <location>
        <begin position="257"/>
        <end position="276"/>
    </location>
</feature>
<feature type="compositionally biased region" description="Basic and acidic residues" evidence="1">
    <location>
        <begin position="335"/>
        <end position="352"/>
    </location>
</feature>